<dbReference type="InterPro" id="IPR058531">
    <property type="entry name" value="Baseplate_J_M"/>
</dbReference>
<evidence type="ECO:0000259" key="3">
    <source>
        <dbReference type="Pfam" id="PF26078"/>
    </source>
</evidence>
<dbReference type="InterPro" id="IPR006949">
    <property type="entry name" value="Barrel_Baseplate_J-like"/>
</dbReference>
<comment type="similarity">
    <text evidence="1">Belongs to the Mu gp47/PBSX XkdT family.</text>
</comment>
<dbReference type="PANTHER" id="PTHR37829">
    <property type="entry name" value="PHAGE-LIKE ELEMENT PBSX PROTEIN XKDT"/>
    <property type="match status" value="1"/>
</dbReference>
<feature type="domain" description="Baseplate J-like central" evidence="3">
    <location>
        <begin position="193"/>
        <end position="287"/>
    </location>
</feature>
<sequence length="375" mass="38264">MPYTRPTLSDLRGQVAADITAGLPTVDGLLRFSNMNVLGTALAGLAHLNYGYLDWIAKQAVPYTATGEFLEAWAALKKVYRKPASSAGGQATFQGTPGKLLDAGTEVVRGDSVTYTISAPATVTGAGTVVVSVLADVPGANGNTDAGSLMTLGSAVTGVASSGVVTQAITGGADQEDDESLFQRMLAAYQNTPDGGSATDYPEWARAVPGVTRAWCQPRGFGAGTVVVFVMLDDANASHDGFPQGTDGISSSDNRATVGSTATGDQLIVANSIFVEQPVTAMVYVCAPLPAITNFTITGLNSSTPTTRSAIAAAIREVFLEHGAPLNDGSMVPLSAIESAIAAISGTEGFVITSPTGNLVNVAGRLPVLGTVSFI</sequence>
<dbReference type="Pfam" id="PF26079">
    <property type="entry name" value="Baseplate_J_C"/>
    <property type="match status" value="1"/>
</dbReference>
<evidence type="ECO:0000259" key="4">
    <source>
        <dbReference type="Pfam" id="PF26079"/>
    </source>
</evidence>
<evidence type="ECO:0000259" key="2">
    <source>
        <dbReference type="Pfam" id="PF04865"/>
    </source>
</evidence>
<evidence type="ECO:0000256" key="1">
    <source>
        <dbReference type="ARBA" id="ARBA00038087"/>
    </source>
</evidence>
<organism evidence="5 6">
    <name type="scientific">Pseudomonas nitroreducens</name>
    <dbReference type="NCBI Taxonomy" id="46680"/>
    <lineage>
        <taxon>Bacteria</taxon>
        <taxon>Pseudomonadati</taxon>
        <taxon>Pseudomonadota</taxon>
        <taxon>Gammaproteobacteria</taxon>
        <taxon>Pseudomonadales</taxon>
        <taxon>Pseudomonadaceae</taxon>
        <taxon>Pseudomonas</taxon>
    </lineage>
</organism>
<dbReference type="PANTHER" id="PTHR37829:SF3">
    <property type="entry name" value="PROTEIN JAYE-RELATED"/>
    <property type="match status" value="1"/>
</dbReference>
<reference evidence="5 6" key="1">
    <citation type="submission" date="2020-08" db="EMBL/GenBank/DDBJ databases">
        <title>Functional genomics of gut bacteria from endangered species of beetles.</title>
        <authorList>
            <person name="Carlos-Shanley C."/>
        </authorList>
    </citation>
    <scope>NUCLEOTIDE SEQUENCE [LARGE SCALE GENOMIC DNA]</scope>
    <source>
        <strain evidence="5 6">S00179</strain>
    </source>
</reference>
<dbReference type="InterPro" id="IPR052399">
    <property type="entry name" value="Phage_Baseplate_Assmbl_Protein"/>
</dbReference>
<dbReference type="InterPro" id="IPR058530">
    <property type="entry name" value="Baseplate_J-like_C"/>
</dbReference>
<accession>A0A7W7P165</accession>
<dbReference type="RefSeq" id="WP_184588667.1">
    <property type="nucleotide sequence ID" value="NZ_JACHLI010000006.1"/>
</dbReference>
<dbReference type="Pfam" id="PF04865">
    <property type="entry name" value="Baseplate_J"/>
    <property type="match status" value="1"/>
</dbReference>
<dbReference type="EMBL" id="JACHLI010000006">
    <property type="protein sequence ID" value="MBB4863359.1"/>
    <property type="molecule type" value="Genomic_DNA"/>
</dbReference>
<evidence type="ECO:0000313" key="5">
    <source>
        <dbReference type="EMBL" id="MBB4863359.1"/>
    </source>
</evidence>
<dbReference type="AlphaFoldDB" id="A0A7W7P165"/>
<dbReference type="Proteomes" id="UP000566995">
    <property type="component" value="Unassembled WGS sequence"/>
</dbReference>
<proteinExistence type="inferred from homology"/>
<feature type="domain" description="Baseplate protein J-like barrel" evidence="2">
    <location>
        <begin position="91"/>
        <end position="172"/>
    </location>
</feature>
<comment type="caution">
    <text evidence="5">The sequence shown here is derived from an EMBL/GenBank/DDBJ whole genome shotgun (WGS) entry which is preliminary data.</text>
</comment>
<gene>
    <name evidence="5" type="ORF">HNP46_002206</name>
</gene>
<evidence type="ECO:0000313" key="6">
    <source>
        <dbReference type="Proteomes" id="UP000566995"/>
    </source>
</evidence>
<feature type="domain" description="Baseplate J-like C-terminal" evidence="4">
    <location>
        <begin position="295"/>
        <end position="375"/>
    </location>
</feature>
<protein>
    <submittedName>
        <fullName evidence="5">Putative phage protein gp47/JayE</fullName>
    </submittedName>
</protein>
<name>A0A7W7P165_PSENT</name>
<dbReference type="Pfam" id="PF26078">
    <property type="entry name" value="Baseplate_J_M"/>
    <property type="match status" value="1"/>
</dbReference>